<keyword evidence="2" id="KW-1185">Reference proteome</keyword>
<sequence length="78" mass="8792">RLPLVAWDKVTLPKGVGGLGLKDIKSMNLALMAKIGWWLEHEQGLWVRILKSKYLMANQVTFVSNDVLPEGSIFWNGL</sequence>
<evidence type="ECO:0008006" key="3">
    <source>
        <dbReference type="Google" id="ProtNLM"/>
    </source>
</evidence>
<reference evidence="1 2" key="1">
    <citation type="journal article" date="2021" name="Nat. Plants">
        <title>The Taxus genome provides insights into paclitaxel biosynthesis.</title>
        <authorList>
            <person name="Xiong X."/>
            <person name="Gou J."/>
            <person name="Liao Q."/>
            <person name="Li Y."/>
            <person name="Zhou Q."/>
            <person name="Bi G."/>
            <person name="Li C."/>
            <person name="Du R."/>
            <person name="Wang X."/>
            <person name="Sun T."/>
            <person name="Guo L."/>
            <person name="Liang H."/>
            <person name="Lu P."/>
            <person name="Wu Y."/>
            <person name="Zhang Z."/>
            <person name="Ro D.K."/>
            <person name="Shang Y."/>
            <person name="Huang S."/>
            <person name="Yan J."/>
        </authorList>
    </citation>
    <scope>NUCLEOTIDE SEQUENCE [LARGE SCALE GENOMIC DNA]</scope>
    <source>
        <strain evidence="1">Ta-2019</strain>
    </source>
</reference>
<evidence type="ECO:0000313" key="1">
    <source>
        <dbReference type="EMBL" id="KAH9298540.1"/>
    </source>
</evidence>
<accession>A0AA38FE18</accession>
<protein>
    <recommendedName>
        <fullName evidence="3">RNA-directed DNA polymerase (Reverse transcriptase)</fullName>
    </recommendedName>
</protein>
<organism evidence="1 2">
    <name type="scientific">Taxus chinensis</name>
    <name type="common">Chinese yew</name>
    <name type="synonym">Taxus wallichiana var. chinensis</name>
    <dbReference type="NCBI Taxonomy" id="29808"/>
    <lineage>
        <taxon>Eukaryota</taxon>
        <taxon>Viridiplantae</taxon>
        <taxon>Streptophyta</taxon>
        <taxon>Embryophyta</taxon>
        <taxon>Tracheophyta</taxon>
        <taxon>Spermatophyta</taxon>
        <taxon>Pinopsida</taxon>
        <taxon>Pinidae</taxon>
        <taxon>Conifers II</taxon>
        <taxon>Cupressales</taxon>
        <taxon>Taxaceae</taxon>
        <taxon>Taxus</taxon>
    </lineage>
</organism>
<feature type="non-terminal residue" evidence="1">
    <location>
        <position position="1"/>
    </location>
</feature>
<dbReference type="EMBL" id="JAHRHJ020000010">
    <property type="protein sequence ID" value="KAH9298540.1"/>
    <property type="molecule type" value="Genomic_DNA"/>
</dbReference>
<name>A0AA38FE18_TAXCH</name>
<dbReference type="Proteomes" id="UP000824469">
    <property type="component" value="Unassembled WGS sequence"/>
</dbReference>
<gene>
    <name evidence="1" type="ORF">KI387_030222</name>
</gene>
<evidence type="ECO:0000313" key="2">
    <source>
        <dbReference type="Proteomes" id="UP000824469"/>
    </source>
</evidence>
<feature type="non-terminal residue" evidence="1">
    <location>
        <position position="78"/>
    </location>
</feature>
<dbReference type="AlphaFoldDB" id="A0AA38FE18"/>
<proteinExistence type="predicted"/>
<comment type="caution">
    <text evidence="1">The sequence shown here is derived from an EMBL/GenBank/DDBJ whole genome shotgun (WGS) entry which is preliminary data.</text>
</comment>